<protein>
    <recommendedName>
        <fullName evidence="5">Attractin/MKLN-like beta-propeller domain-containing protein</fullName>
    </recommendedName>
</protein>
<dbReference type="InterPro" id="IPR056737">
    <property type="entry name" value="Beta-prop_ATRN-MKLN-like"/>
</dbReference>
<keyword evidence="4" id="KW-0732">Signal</keyword>
<evidence type="ECO:0000256" key="2">
    <source>
        <dbReference type="ARBA" id="ARBA00022737"/>
    </source>
</evidence>
<keyword evidence="3" id="KW-1133">Transmembrane helix</keyword>
<keyword evidence="3" id="KW-0472">Membrane</keyword>
<evidence type="ECO:0000256" key="4">
    <source>
        <dbReference type="SAM" id="SignalP"/>
    </source>
</evidence>
<evidence type="ECO:0000259" key="5">
    <source>
        <dbReference type="Pfam" id="PF24981"/>
    </source>
</evidence>
<comment type="caution">
    <text evidence="6">The sequence shown here is derived from an EMBL/GenBank/DDBJ whole genome shotgun (WGS) entry which is preliminary data.</text>
</comment>
<keyword evidence="1" id="KW-0880">Kelch repeat</keyword>
<dbReference type="Pfam" id="PF24981">
    <property type="entry name" value="Beta-prop_ATRN-LZTR1"/>
    <property type="match status" value="1"/>
</dbReference>
<feature type="chain" id="PRO_5032373695" description="Attractin/MKLN-like beta-propeller domain-containing protein" evidence="4">
    <location>
        <begin position="24"/>
        <end position="483"/>
    </location>
</feature>
<dbReference type="PANTHER" id="PTHR46093:SF18">
    <property type="entry name" value="FIBRONECTIN TYPE-III DOMAIN-CONTAINING PROTEIN"/>
    <property type="match status" value="1"/>
</dbReference>
<sequence length="483" mass="54215">MIYKMNNMKLLITIAILTPSIQTADIDIVWHGGEKTANVSTTEMSPGSRAEGGLWFDDNSKSYLFGGWSYNSVSKEFTLTNDLWVLDVNTFHWSILKPVSKNKPSSRHSPSICGIPSRMIVIFGGIDQDGNKLDDTWIYNLVDNSWEELTLSGNSSTSSHPPERGHQSSWCTSTKLIIFGGRNAEHKALHDMWSFSLVNQKWSEMESSKKYPSNSFGQTIVSYPKPRSGATTFHQGSLYLFGGDTAVIDSGETYVDGKYANDLWSYDIGKDSWTKIGGNDNVCHHGSYGHFQVASKDNWPGCRVKATGWVDTNGNLWMFGGDGSDSTAESVTVFKPGRLLNDLWRYEFVFKMWSWMGGNKYGNTGGKYGESSSESYPGSRTGFMSFNRYHNFHHIFGGFGHDTNGKDGLLSDLWEIDVHKEVVYGKYPTTSNVFMIIFGLCGLILLIVALSLYNRKFFRGSEKEKDKKSDTEYCMLTNIDDED</sequence>
<dbReference type="InterPro" id="IPR015915">
    <property type="entry name" value="Kelch-typ_b-propeller"/>
</dbReference>
<gene>
    <name evidence="6" type="ORF">MGAL_10B049535</name>
</gene>
<feature type="signal peptide" evidence="4">
    <location>
        <begin position="1"/>
        <end position="23"/>
    </location>
</feature>
<keyword evidence="7" id="KW-1185">Reference proteome</keyword>
<evidence type="ECO:0000313" key="7">
    <source>
        <dbReference type="Proteomes" id="UP000596742"/>
    </source>
</evidence>
<accession>A0A8B6HK20</accession>
<evidence type="ECO:0000256" key="1">
    <source>
        <dbReference type="ARBA" id="ARBA00022441"/>
    </source>
</evidence>
<dbReference type="OrthoDB" id="432528at2759"/>
<name>A0A8B6HK20_MYTGA</name>
<dbReference type="PANTHER" id="PTHR46093">
    <property type="entry name" value="ACYL-COA-BINDING DOMAIN-CONTAINING PROTEIN 5"/>
    <property type="match status" value="1"/>
</dbReference>
<dbReference type="SUPFAM" id="SSF117281">
    <property type="entry name" value="Kelch motif"/>
    <property type="match status" value="1"/>
</dbReference>
<keyword evidence="2" id="KW-0677">Repeat</keyword>
<dbReference type="EMBL" id="UYJE01010159">
    <property type="protein sequence ID" value="VDI80213.1"/>
    <property type="molecule type" value="Genomic_DNA"/>
</dbReference>
<evidence type="ECO:0000313" key="6">
    <source>
        <dbReference type="EMBL" id="VDI80213.1"/>
    </source>
</evidence>
<organism evidence="6 7">
    <name type="scientific">Mytilus galloprovincialis</name>
    <name type="common">Mediterranean mussel</name>
    <dbReference type="NCBI Taxonomy" id="29158"/>
    <lineage>
        <taxon>Eukaryota</taxon>
        <taxon>Metazoa</taxon>
        <taxon>Spiralia</taxon>
        <taxon>Lophotrochozoa</taxon>
        <taxon>Mollusca</taxon>
        <taxon>Bivalvia</taxon>
        <taxon>Autobranchia</taxon>
        <taxon>Pteriomorphia</taxon>
        <taxon>Mytilida</taxon>
        <taxon>Mytiloidea</taxon>
        <taxon>Mytilidae</taxon>
        <taxon>Mytilinae</taxon>
        <taxon>Mytilus</taxon>
    </lineage>
</organism>
<feature type="transmembrane region" description="Helical" evidence="3">
    <location>
        <begin position="433"/>
        <end position="453"/>
    </location>
</feature>
<evidence type="ECO:0000256" key="3">
    <source>
        <dbReference type="SAM" id="Phobius"/>
    </source>
</evidence>
<dbReference type="Proteomes" id="UP000596742">
    <property type="component" value="Unassembled WGS sequence"/>
</dbReference>
<keyword evidence="3" id="KW-0812">Transmembrane</keyword>
<dbReference type="Gene3D" id="2.120.10.80">
    <property type="entry name" value="Kelch-type beta propeller"/>
    <property type="match status" value="2"/>
</dbReference>
<feature type="domain" description="Attractin/MKLN-like beta-propeller" evidence="5">
    <location>
        <begin position="39"/>
        <end position="298"/>
    </location>
</feature>
<reference evidence="6" key="1">
    <citation type="submission" date="2018-11" db="EMBL/GenBank/DDBJ databases">
        <authorList>
            <person name="Alioto T."/>
            <person name="Alioto T."/>
        </authorList>
    </citation>
    <scope>NUCLEOTIDE SEQUENCE</scope>
</reference>
<dbReference type="AlphaFoldDB" id="A0A8B6HK20"/>
<proteinExistence type="predicted"/>